<dbReference type="EMBL" id="JADGJH010003482">
    <property type="protein sequence ID" value="KAJ3090629.1"/>
    <property type="molecule type" value="Genomic_DNA"/>
</dbReference>
<accession>A0AAD5SQG1</accession>
<dbReference type="GO" id="GO:0001228">
    <property type="term" value="F:DNA-binding transcription activator activity, RNA polymerase II-specific"/>
    <property type="evidence" value="ECO:0007669"/>
    <property type="project" value="TreeGrafter"/>
</dbReference>
<dbReference type="PANTHER" id="PTHR40621">
    <property type="entry name" value="TRANSCRIPTION FACTOR KAPC-RELATED"/>
    <property type="match status" value="1"/>
</dbReference>
<dbReference type="InterPro" id="IPR050936">
    <property type="entry name" value="AP-1-like"/>
</dbReference>
<feature type="compositionally biased region" description="Basic and acidic residues" evidence="4">
    <location>
        <begin position="80"/>
        <end position="92"/>
    </location>
</feature>
<dbReference type="PANTHER" id="PTHR40621:SF6">
    <property type="entry name" value="AP-1-LIKE TRANSCRIPTION FACTOR YAP1-RELATED"/>
    <property type="match status" value="1"/>
</dbReference>
<dbReference type="GO" id="GO:0000976">
    <property type="term" value="F:transcription cis-regulatory region binding"/>
    <property type="evidence" value="ECO:0007669"/>
    <property type="project" value="InterPro"/>
</dbReference>
<evidence type="ECO:0000256" key="4">
    <source>
        <dbReference type="SAM" id="MobiDB-lite"/>
    </source>
</evidence>
<sequence length="483" mass="54638">MNTIETITNFGPAYSANKPSSILQLASGHRMLWDVQDIYILKDTDLLDCGFIIMQQEPLPIADSGPINDARPQRKKPGRKRIEGGTSKRQEQMRGAQRVYRERKQQYIKDLEDTIADQKARLALYATENSKLQTQVLQLQIAFQFCNVSSVEQIPIVASCVNCVSEKLRADLLFEKVKTLENTVLSFEVLNLFGSNPSNLRSTSHFEQTNTNQFSSVSNINGLLLPNILDKSDESSSLDFTFTTSNSQNDNSNCTDDMEWLDTLLNPSAKSLNMSKAKILSATELYGPVEYKSLKIAASNLPSFQQKPEALEIIINAFLAQARSSTRKDIARNLLKIERGCEVFRTMPRDERRKWNEIVLLFIQRNKHHILNLILQKYLQGAVFESPNCIPTQIDPKILSADIQTLKHTLVSLPSLNQSGNKIDELCALFEACNLNQEEETQDVLAEISLLEFQLRISLAAMNEFEVFETALNKTKNATNFFE</sequence>
<name>A0AAD5SQG1_9FUNG</name>
<dbReference type="Gene3D" id="1.20.5.170">
    <property type="match status" value="1"/>
</dbReference>
<proteinExistence type="predicted"/>
<reference evidence="5" key="1">
    <citation type="submission" date="2020-05" db="EMBL/GenBank/DDBJ databases">
        <title>Phylogenomic resolution of chytrid fungi.</title>
        <authorList>
            <person name="Stajich J.E."/>
            <person name="Amses K."/>
            <person name="Simmons R."/>
            <person name="Seto K."/>
            <person name="Myers J."/>
            <person name="Bonds A."/>
            <person name="Quandt C.A."/>
            <person name="Barry K."/>
            <person name="Liu P."/>
            <person name="Grigoriev I."/>
            <person name="Longcore J.E."/>
            <person name="James T.Y."/>
        </authorList>
    </citation>
    <scope>NUCLEOTIDE SEQUENCE</scope>
    <source>
        <strain evidence="5">JEL0513</strain>
    </source>
</reference>
<evidence type="ECO:0008006" key="7">
    <source>
        <dbReference type="Google" id="ProtNLM"/>
    </source>
</evidence>
<evidence type="ECO:0000313" key="5">
    <source>
        <dbReference type="EMBL" id="KAJ3090629.1"/>
    </source>
</evidence>
<evidence type="ECO:0000256" key="1">
    <source>
        <dbReference type="ARBA" id="ARBA00004123"/>
    </source>
</evidence>
<gene>
    <name evidence="5" type="ORF">HK100_007385</name>
</gene>
<feature type="non-terminal residue" evidence="5">
    <location>
        <position position="1"/>
    </location>
</feature>
<evidence type="ECO:0000256" key="2">
    <source>
        <dbReference type="ARBA" id="ARBA00023242"/>
    </source>
</evidence>
<evidence type="ECO:0000313" key="6">
    <source>
        <dbReference type="Proteomes" id="UP001211907"/>
    </source>
</evidence>
<organism evidence="5 6">
    <name type="scientific">Physocladia obscura</name>
    <dbReference type="NCBI Taxonomy" id="109957"/>
    <lineage>
        <taxon>Eukaryota</taxon>
        <taxon>Fungi</taxon>
        <taxon>Fungi incertae sedis</taxon>
        <taxon>Chytridiomycota</taxon>
        <taxon>Chytridiomycota incertae sedis</taxon>
        <taxon>Chytridiomycetes</taxon>
        <taxon>Chytridiales</taxon>
        <taxon>Chytriomycetaceae</taxon>
        <taxon>Physocladia</taxon>
    </lineage>
</organism>
<dbReference type="SUPFAM" id="SSF57959">
    <property type="entry name" value="Leucine zipper domain"/>
    <property type="match status" value="1"/>
</dbReference>
<protein>
    <recommendedName>
        <fullName evidence="7">BZIP domain-containing protein</fullName>
    </recommendedName>
</protein>
<dbReference type="CDD" id="cd14688">
    <property type="entry name" value="bZIP_YAP"/>
    <property type="match status" value="1"/>
</dbReference>
<dbReference type="GO" id="GO:0090575">
    <property type="term" value="C:RNA polymerase II transcription regulator complex"/>
    <property type="evidence" value="ECO:0007669"/>
    <property type="project" value="TreeGrafter"/>
</dbReference>
<dbReference type="Proteomes" id="UP001211907">
    <property type="component" value="Unassembled WGS sequence"/>
</dbReference>
<feature type="coiled-coil region" evidence="3">
    <location>
        <begin position="101"/>
        <end position="128"/>
    </location>
</feature>
<evidence type="ECO:0000256" key="3">
    <source>
        <dbReference type="SAM" id="Coils"/>
    </source>
</evidence>
<comment type="subcellular location">
    <subcellularLocation>
        <location evidence="1">Nucleus</location>
    </subcellularLocation>
</comment>
<keyword evidence="3" id="KW-0175">Coiled coil</keyword>
<feature type="region of interest" description="Disordered" evidence="4">
    <location>
        <begin position="62"/>
        <end position="98"/>
    </location>
</feature>
<dbReference type="AlphaFoldDB" id="A0AAD5SQG1"/>
<keyword evidence="6" id="KW-1185">Reference proteome</keyword>
<keyword evidence="2" id="KW-0539">Nucleus</keyword>
<dbReference type="InterPro" id="IPR046347">
    <property type="entry name" value="bZIP_sf"/>
</dbReference>
<comment type="caution">
    <text evidence="5">The sequence shown here is derived from an EMBL/GenBank/DDBJ whole genome shotgun (WGS) entry which is preliminary data.</text>
</comment>